<dbReference type="AlphaFoldDB" id="A0A2T0Z2E0"/>
<keyword evidence="2" id="KW-0349">Heme</keyword>
<organism evidence="9 10">
    <name type="scientific">Antricoccus suffuscus</name>
    <dbReference type="NCBI Taxonomy" id="1629062"/>
    <lineage>
        <taxon>Bacteria</taxon>
        <taxon>Bacillati</taxon>
        <taxon>Actinomycetota</taxon>
        <taxon>Actinomycetes</taxon>
        <taxon>Geodermatophilales</taxon>
        <taxon>Antricoccaceae</taxon>
        <taxon>Antricoccus</taxon>
    </lineage>
</organism>
<evidence type="ECO:0000256" key="8">
    <source>
        <dbReference type="SAM" id="Phobius"/>
    </source>
</evidence>
<feature type="transmembrane region" description="Helical" evidence="8">
    <location>
        <begin position="158"/>
        <end position="176"/>
    </location>
</feature>
<dbReference type="Proteomes" id="UP000237752">
    <property type="component" value="Unassembled WGS sequence"/>
</dbReference>
<reference evidence="9 10" key="1">
    <citation type="submission" date="2018-03" db="EMBL/GenBank/DDBJ databases">
        <title>Genomic Encyclopedia of Archaeal and Bacterial Type Strains, Phase II (KMG-II): from individual species to whole genera.</title>
        <authorList>
            <person name="Goeker M."/>
        </authorList>
    </citation>
    <scope>NUCLEOTIDE SEQUENCE [LARGE SCALE GENOMIC DNA]</scope>
    <source>
        <strain evidence="9 10">DSM 100065</strain>
    </source>
</reference>
<dbReference type="InterPro" id="IPR011138">
    <property type="entry name" value="Cytochrome_b-558"/>
</dbReference>
<proteinExistence type="predicted"/>
<evidence type="ECO:0000313" key="10">
    <source>
        <dbReference type="Proteomes" id="UP000237752"/>
    </source>
</evidence>
<dbReference type="GO" id="GO:0016020">
    <property type="term" value="C:membrane"/>
    <property type="evidence" value="ECO:0007669"/>
    <property type="project" value="UniProtKB-SubCell"/>
</dbReference>
<comment type="subcellular location">
    <subcellularLocation>
        <location evidence="1">Membrane</location>
    </subcellularLocation>
</comment>
<evidence type="ECO:0000313" key="9">
    <source>
        <dbReference type="EMBL" id="PRZ30511.1"/>
    </source>
</evidence>
<keyword evidence="6" id="KW-0408">Iron</keyword>
<evidence type="ECO:0000256" key="1">
    <source>
        <dbReference type="ARBA" id="ARBA00004370"/>
    </source>
</evidence>
<sequence>MRSTVALKAAMAISGLIMVLYLILHMYGNLRAFWGKSAFDDYASHLRTFGEPTLPYRGLLYIVEVVLAVAVLVHIYSAIVLTRRDHAALGKVDGKRYQTTQNKRGVQRSYASFTLRWGGVVIVLFVIYHLLHLSADNVIHPGGASDSPYVRLVNGFQIWWVMLSYLIAMIAIGFHLRHGLWSAFATLGINNSVKRRRRLNQAAIVVSLVITIGFLLPPLSIFFGWIS</sequence>
<dbReference type="SUPFAM" id="SSF81343">
    <property type="entry name" value="Fumarate reductase respiratory complex transmembrane subunits"/>
    <property type="match status" value="1"/>
</dbReference>
<dbReference type="OrthoDB" id="9788081at2"/>
<feature type="transmembrane region" description="Helical" evidence="8">
    <location>
        <begin position="59"/>
        <end position="81"/>
    </location>
</feature>
<keyword evidence="4" id="KW-0479">Metal-binding</keyword>
<feature type="transmembrane region" description="Helical" evidence="8">
    <location>
        <begin position="7"/>
        <end position="27"/>
    </location>
</feature>
<accession>A0A2T0Z2E0</accession>
<keyword evidence="10" id="KW-1185">Reference proteome</keyword>
<dbReference type="Pfam" id="PF01127">
    <property type="entry name" value="Sdh_cyt"/>
    <property type="match status" value="1"/>
</dbReference>
<evidence type="ECO:0000256" key="6">
    <source>
        <dbReference type="ARBA" id="ARBA00023004"/>
    </source>
</evidence>
<evidence type="ECO:0000256" key="2">
    <source>
        <dbReference type="ARBA" id="ARBA00022617"/>
    </source>
</evidence>
<keyword evidence="7 8" id="KW-0472">Membrane</keyword>
<dbReference type="CDD" id="cd03498">
    <property type="entry name" value="SQR_TypeB_2_TM"/>
    <property type="match status" value="1"/>
</dbReference>
<dbReference type="InterPro" id="IPR000701">
    <property type="entry name" value="SuccDH_FuR_B_TM-su"/>
</dbReference>
<dbReference type="Gene3D" id="1.20.1300.10">
    <property type="entry name" value="Fumarate reductase/succinate dehydrogenase, transmembrane subunit"/>
    <property type="match status" value="1"/>
</dbReference>
<gene>
    <name evidence="9" type="ORF">CLV47_13027</name>
</gene>
<evidence type="ECO:0000256" key="5">
    <source>
        <dbReference type="ARBA" id="ARBA00022989"/>
    </source>
</evidence>
<feature type="transmembrane region" description="Helical" evidence="8">
    <location>
        <begin position="113"/>
        <end position="131"/>
    </location>
</feature>
<evidence type="ECO:0000256" key="7">
    <source>
        <dbReference type="ARBA" id="ARBA00023136"/>
    </source>
</evidence>
<dbReference type="InterPro" id="IPR034804">
    <property type="entry name" value="SQR/QFR_C/D"/>
</dbReference>
<name>A0A2T0Z2E0_9ACTN</name>
<keyword evidence="3 8" id="KW-0812">Transmembrane</keyword>
<keyword evidence="5 8" id="KW-1133">Transmembrane helix</keyword>
<dbReference type="EMBL" id="PVUE01000030">
    <property type="protein sequence ID" value="PRZ30511.1"/>
    <property type="molecule type" value="Genomic_DNA"/>
</dbReference>
<dbReference type="GO" id="GO:0046872">
    <property type="term" value="F:metal ion binding"/>
    <property type="evidence" value="ECO:0007669"/>
    <property type="project" value="UniProtKB-KW"/>
</dbReference>
<protein>
    <submittedName>
        <fullName evidence="9">Succinate dehydrogenase subunit C</fullName>
    </submittedName>
</protein>
<evidence type="ECO:0000256" key="4">
    <source>
        <dbReference type="ARBA" id="ARBA00022723"/>
    </source>
</evidence>
<evidence type="ECO:0000256" key="3">
    <source>
        <dbReference type="ARBA" id="ARBA00022692"/>
    </source>
</evidence>
<dbReference type="NCBIfam" id="TIGR02046">
    <property type="entry name" value="sdhC_b558_fam"/>
    <property type="match status" value="1"/>
</dbReference>
<feature type="transmembrane region" description="Helical" evidence="8">
    <location>
        <begin position="202"/>
        <end position="226"/>
    </location>
</feature>
<comment type="caution">
    <text evidence="9">The sequence shown here is derived from an EMBL/GenBank/DDBJ whole genome shotgun (WGS) entry which is preliminary data.</text>
</comment>